<dbReference type="GO" id="GO:0005525">
    <property type="term" value="F:GTP binding"/>
    <property type="evidence" value="ECO:0007669"/>
    <property type="project" value="UniProtKB-KW"/>
</dbReference>
<dbReference type="AlphaFoldDB" id="A0A1G7XX29"/>
<feature type="transmembrane region" description="Helical" evidence="17">
    <location>
        <begin position="312"/>
        <end position="335"/>
    </location>
</feature>
<comment type="caution">
    <text evidence="17">Lacks conserved residue(s) required for the propagation of feature annotation.</text>
</comment>
<keyword evidence="12 15" id="KW-0342">GTP-binding</keyword>
<keyword evidence="10 17" id="KW-0408">Iron</keyword>
<dbReference type="EMBL" id="FNCP01000007">
    <property type="protein sequence ID" value="SDG88300.1"/>
    <property type="molecule type" value="Genomic_DNA"/>
</dbReference>
<evidence type="ECO:0000256" key="2">
    <source>
        <dbReference type="ARBA" id="ARBA00004429"/>
    </source>
</evidence>
<feature type="domain" description="FeoB-type G" evidence="18">
    <location>
        <begin position="1"/>
        <end position="162"/>
    </location>
</feature>
<dbReference type="GO" id="GO:0005886">
    <property type="term" value="C:plasma membrane"/>
    <property type="evidence" value="ECO:0007669"/>
    <property type="project" value="UniProtKB-SubCell"/>
</dbReference>
<dbReference type="InterPro" id="IPR006073">
    <property type="entry name" value="GTP-bd"/>
</dbReference>
<dbReference type="NCBIfam" id="TIGR00437">
    <property type="entry name" value="feoB"/>
    <property type="match status" value="1"/>
</dbReference>
<evidence type="ECO:0000256" key="3">
    <source>
        <dbReference type="ARBA" id="ARBA00022448"/>
    </source>
</evidence>
<dbReference type="NCBIfam" id="TIGR00231">
    <property type="entry name" value="small_GTP"/>
    <property type="match status" value="1"/>
</dbReference>
<evidence type="ECO:0000256" key="8">
    <source>
        <dbReference type="ARBA" id="ARBA00022741"/>
    </source>
</evidence>
<comment type="subcellular location">
    <subcellularLocation>
        <location evidence="2">Cell inner membrane</location>
        <topology evidence="2">Multi-pass membrane protein</topology>
    </subcellularLocation>
    <subcellularLocation>
        <location evidence="17">Cell membrane</location>
        <topology evidence="17">Multi-pass membrane protein</topology>
    </subcellularLocation>
</comment>
<dbReference type="CDD" id="cd01879">
    <property type="entry name" value="FeoB"/>
    <property type="match status" value="1"/>
</dbReference>
<evidence type="ECO:0000256" key="9">
    <source>
        <dbReference type="ARBA" id="ARBA00022989"/>
    </source>
</evidence>
<dbReference type="PRINTS" id="PR00326">
    <property type="entry name" value="GTP1OBG"/>
</dbReference>
<dbReference type="InterPro" id="IPR011642">
    <property type="entry name" value="Gate_dom"/>
</dbReference>
<feature type="binding site" evidence="15">
    <location>
        <begin position="53"/>
        <end position="56"/>
    </location>
    <ligand>
        <name>GTP</name>
        <dbReference type="ChEBI" id="CHEBI:37565"/>
        <label>1</label>
    </ligand>
</feature>
<proteinExistence type="inferred from homology"/>
<keyword evidence="7 17" id="KW-0812">Transmembrane</keyword>
<comment type="similarity">
    <text evidence="17">Belongs to the TRAFAC class TrmE-Era-EngA-EngB-Septin-like GTPase superfamily. FeoB GTPase (TC 9.A.8) family.</text>
</comment>
<keyword evidence="9 17" id="KW-1133">Transmembrane helix</keyword>
<dbReference type="Proteomes" id="UP000198656">
    <property type="component" value="Unassembled WGS sequence"/>
</dbReference>
<feature type="binding site" evidence="16">
    <location>
        <position position="22"/>
    </location>
    <ligand>
        <name>Mg(2+)</name>
        <dbReference type="ChEBI" id="CHEBI:18420"/>
        <label>1</label>
    </ligand>
</feature>
<evidence type="ECO:0000313" key="20">
    <source>
        <dbReference type="Proteomes" id="UP000198656"/>
    </source>
</evidence>
<dbReference type="PROSITE" id="PS51711">
    <property type="entry name" value="G_FEOB"/>
    <property type="match status" value="1"/>
</dbReference>
<evidence type="ECO:0000259" key="18">
    <source>
        <dbReference type="PROSITE" id="PS51711"/>
    </source>
</evidence>
<evidence type="ECO:0000256" key="16">
    <source>
        <dbReference type="PIRSR" id="PIRSR603373-2"/>
    </source>
</evidence>
<feature type="binding site" evidence="15">
    <location>
        <begin position="142"/>
        <end position="144"/>
    </location>
    <ligand>
        <name>GTP</name>
        <dbReference type="ChEBI" id="CHEBI:37565"/>
        <label>1</label>
    </ligand>
</feature>
<feature type="transmembrane region" description="Helical" evidence="17">
    <location>
        <begin position="481"/>
        <end position="502"/>
    </location>
</feature>
<evidence type="ECO:0000256" key="10">
    <source>
        <dbReference type="ARBA" id="ARBA00023004"/>
    </source>
</evidence>
<keyword evidence="6" id="KW-0997">Cell inner membrane</keyword>
<dbReference type="OrthoDB" id="9809127at2"/>
<keyword evidence="3 17" id="KW-0813">Transport</keyword>
<keyword evidence="11" id="KW-0406">Ion transport</keyword>
<feature type="binding site" evidence="16">
    <location>
        <position position="21"/>
    </location>
    <ligand>
        <name>Mg(2+)</name>
        <dbReference type="ChEBI" id="CHEBI:18420"/>
        <label>2</label>
    </ligand>
</feature>
<comment type="function">
    <text evidence="1 17">Probable transporter of a GTP-driven Fe(2+) uptake system.</text>
</comment>
<sequence length="695" mass="77243">MKIALMGNPNVGKSTVFNALTGSNQQVGNWAGKTVERKSGVIQRANEQIELIDLPGTYSLTAYSQEEIVTREYILREKPDVVMALVDASNIERNLYLVLQILELAPRVVIGLNMMDLAKSAGIKILSNKLAQVLNVPVVEIVAAKGQGVEEFLSEAIRVGNLKKDPLRDEVPYPEELERRIQAMEHLLADTIWATKYPLRWLAIKRLERDSEIGQTWRSIPQTSKRSKNNDSCCESGDSIKYVLQDTDTLPGEDLLQAYEVEGWSKDKFEMTVADAKYQYISKILPEFRLHEGPIKRTWTDRLDEWILSPMWGYPIMLIILSLVFWCSFVASAPLGGAVSDGMAWAADMIVNLMQKVQVSDAIQSLVRDGIFAGVGAVLAFVPQIAIFFAFFSLMQDSGYLARAAFLGDRFMQLMGLHGKSFFSLVSGFGCNVPGIMATRTLEDPKDRLITMLINPLIPCVPRLGVMSAVVAAFFPGSLGAVIMISLLSLSMILVMFSAILLRRVVKQRERSAFVMELPLYHVPTLRNILLPTWQKTYSFLRRAWTFILVASIVVWVLSSYPQGVPMDETWAGKMGGWLAFIGQPLGFDWRIMVAIVFGFTAKETTLSTLGILYGVAADASQSIAQAMTGAMTPLGAYTFLVVYMLYIPCLASVVTTYKESHSIGWTSFGVAYNLLLSFVVGWLILHIGLFLGIQ</sequence>
<evidence type="ECO:0000256" key="12">
    <source>
        <dbReference type="ARBA" id="ARBA00023134"/>
    </source>
</evidence>
<keyword evidence="5 17" id="KW-0410">Iron transport</keyword>
<keyword evidence="16" id="KW-0460">Magnesium</keyword>
<accession>A0A1G7XX29</accession>
<dbReference type="Pfam" id="PF07670">
    <property type="entry name" value="Gate"/>
    <property type="match status" value="2"/>
</dbReference>
<dbReference type="InterPro" id="IPR030389">
    <property type="entry name" value="G_FEOB_dom"/>
</dbReference>
<dbReference type="PANTHER" id="PTHR43185:SF1">
    <property type="entry name" value="FE(2+) TRANSPORTER FEOB"/>
    <property type="match status" value="1"/>
</dbReference>
<keyword evidence="13 17" id="KW-0472">Membrane</keyword>
<keyword evidence="8 15" id="KW-0547">Nucleotide-binding</keyword>
<keyword evidence="20" id="KW-1185">Reference proteome</keyword>
<dbReference type="GO" id="GO:0046872">
    <property type="term" value="F:metal ion binding"/>
    <property type="evidence" value="ECO:0007669"/>
    <property type="project" value="UniProtKB-KW"/>
</dbReference>
<dbReference type="InterPro" id="IPR005225">
    <property type="entry name" value="Small_GTP-bd"/>
</dbReference>
<feature type="transmembrane region" description="Helical" evidence="17">
    <location>
        <begin position="540"/>
        <end position="558"/>
    </location>
</feature>
<feature type="binding site" evidence="16">
    <location>
        <position position="18"/>
    </location>
    <ligand>
        <name>Mg(2+)</name>
        <dbReference type="ChEBI" id="CHEBI:18420"/>
        <label>2</label>
    </ligand>
</feature>
<feature type="transmembrane region" description="Helical" evidence="17">
    <location>
        <begin position="449"/>
        <end position="475"/>
    </location>
</feature>
<evidence type="ECO:0000256" key="11">
    <source>
        <dbReference type="ARBA" id="ARBA00023065"/>
    </source>
</evidence>
<keyword evidence="16" id="KW-0479">Metal-binding</keyword>
<dbReference type="InterPro" id="IPR027417">
    <property type="entry name" value="P-loop_NTPase"/>
</dbReference>
<feature type="transmembrane region" description="Helical" evidence="17">
    <location>
        <begin position="371"/>
        <end position="394"/>
    </location>
</feature>
<dbReference type="STRING" id="1121419.SAMN05443529_107119"/>
<feature type="binding site" evidence="15">
    <location>
        <begin position="32"/>
        <end position="36"/>
    </location>
    <ligand>
        <name>GTP</name>
        <dbReference type="ChEBI" id="CHEBI:37565"/>
        <label>1</label>
    </ligand>
</feature>
<name>A0A1G7XX29_9FIRM</name>
<dbReference type="Pfam" id="PF07664">
    <property type="entry name" value="FeoB_C"/>
    <property type="match status" value="1"/>
</dbReference>
<feature type="binding site" evidence="16">
    <location>
        <position position="19"/>
    </location>
    <ligand>
        <name>Mg(2+)</name>
        <dbReference type="ChEBI" id="CHEBI:18420"/>
        <label>2</label>
    </ligand>
</feature>
<organism evidence="19 20">
    <name type="scientific">Desulfosporosinus hippei DSM 8344</name>
    <dbReference type="NCBI Taxonomy" id="1121419"/>
    <lineage>
        <taxon>Bacteria</taxon>
        <taxon>Bacillati</taxon>
        <taxon>Bacillota</taxon>
        <taxon>Clostridia</taxon>
        <taxon>Eubacteriales</taxon>
        <taxon>Desulfitobacteriaceae</taxon>
        <taxon>Desulfosporosinus</taxon>
    </lineage>
</organism>
<feature type="transmembrane region" description="Helical" evidence="17">
    <location>
        <begin position="675"/>
        <end position="694"/>
    </location>
</feature>
<evidence type="ECO:0000256" key="4">
    <source>
        <dbReference type="ARBA" id="ARBA00022475"/>
    </source>
</evidence>
<dbReference type="PANTHER" id="PTHR43185">
    <property type="entry name" value="FERROUS IRON TRANSPORT PROTEIN B"/>
    <property type="match status" value="1"/>
</dbReference>
<dbReference type="GO" id="GO:0015093">
    <property type="term" value="F:ferrous iron transmembrane transporter activity"/>
    <property type="evidence" value="ECO:0007669"/>
    <property type="project" value="UniProtKB-UniRule"/>
</dbReference>
<dbReference type="InterPro" id="IPR041069">
    <property type="entry name" value="FeoB_Cyto"/>
</dbReference>
<dbReference type="SUPFAM" id="SSF52540">
    <property type="entry name" value="P-loop containing nucleoside triphosphate hydrolases"/>
    <property type="match status" value="1"/>
</dbReference>
<evidence type="ECO:0000256" key="15">
    <source>
        <dbReference type="PIRSR" id="PIRSR603373-1"/>
    </source>
</evidence>
<evidence type="ECO:0000256" key="6">
    <source>
        <dbReference type="ARBA" id="ARBA00022519"/>
    </source>
</evidence>
<dbReference type="InterPro" id="IPR011640">
    <property type="entry name" value="Fe2_transport_prot_B_C"/>
</dbReference>
<reference evidence="20" key="1">
    <citation type="submission" date="2016-10" db="EMBL/GenBank/DDBJ databases">
        <authorList>
            <person name="Varghese N."/>
            <person name="Submissions S."/>
        </authorList>
    </citation>
    <scope>NUCLEOTIDE SEQUENCE [LARGE SCALE GENOMIC DNA]</scope>
    <source>
        <strain evidence="20">DSM 8344</strain>
    </source>
</reference>
<feature type="binding site" evidence="15">
    <location>
        <begin position="113"/>
        <end position="116"/>
    </location>
    <ligand>
        <name>GTP</name>
        <dbReference type="ChEBI" id="CHEBI:37565"/>
        <label>1</label>
    </ligand>
</feature>
<keyword evidence="4" id="KW-1003">Cell membrane</keyword>
<dbReference type="InterPro" id="IPR050860">
    <property type="entry name" value="FeoB_GTPase"/>
</dbReference>
<dbReference type="Gene3D" id="3.40.50.300">
    <property type="entry name" value="P-loop containing nucleotide triphosphate hydrolases"/>
    <property type="match status" value="1"/>
</dbReference>
<dbReference type="FunFam" id="3.40.50.300:FF:000426">
    <property type="entry name" value="Ferrous iron transport protein B"/>
    <property type="match status" value="1"/>
</dbReference>
<evidence type="ECO:0000256" key="1">
    <source>
        <dbReference type="ARBA" id="ARBA00003926"/>
    </source>
</evidence>
<gene>
    <name evidence="19" type="ORF">SAMN05443529_107119</name>
</gene>
<dbReference type="Pfam" id="PF02421">
    <property type="entry name" value="FeoB_N"/>
    <property type="match status" value="1"/>
</dbReference>
<dbReference type="RefSeq" id="WP_092332121.1">
    <property type="nucleotide sequence ID" value="NZ_FNCP01000007.1"/>
</dbReference>
<dbReference type="InterPro" id="IPR003373">
    <property type="entry name" value="Fe2_transport_prot-B"/>
</dbReference>
<dbReference type="Pfam" id="PF17910">
    <property type="entry name" value="FeoB_Cyto"/>
    <property type="match status" value="1"/>
</dbReference>
<feature type="transmembrane region" description="Helical" evidence="17">
    <location>
        <begin position="635"/>
        <end position="655"/>
    </location>
</feature>
<evidence type="ECO:0000256" key="17">
    <source>
        <dbReference type="RuleBase" id="RU362098"/>
    </source>
</evidence>
<protein>
    <recommendedName>
        <fullName evidence="14 17">Ferrous iron transport protein B</fullName>
    </recommendedName>
</protein>
<evidence type="ECO:0000313" key="19">
    <source>
        <dbReference type="EMBL" id="SDG88300.1"/>
    </source>
</evidence>
<evidence type="ECO:0000256" key="13">
    <source>
        <dbReference type="ARBA" id="ARBA00023136"/>
    </source>
</evidence>
<dbReference type="Gene3D" id="1.10.287.1770">
    <property type="match status" value="1"/>
</dbReference>
<evidence type="ECO:0000256" key="5">
    <source>
        <dbReference type="ARBA" id="ARBA00022496"/>
    </source>
</evidence>
<evidence type="ECO:0000256" key="14">
    <source>
        <dbReference type="NCBIfam" id="TIGR00437"/>
    </source>
</evidence>
<evidence type="ECO:0000256" key="7">
    <source>
        <dbReference type="ARBA" id="ARBA00022692"/>
    </source>
</evidence>
<feature type="binding site" evidence="15">
    <location>
        <begin position="7"/>
        <end position="14"/>
    </location>
    <ligand>
        <name>GTP</name>
        <dbReference type="ChEBI" id="CHEBI:37565"/>
        <label>1</label>
    </ligand>
</feature>